<dbReference type="AlphaFoldDB" id="B4QI33"/>
<name>B4QI33_DROSI</name>
<dbReference type="Proteomes" id="UP000000304">
    <property type="component" value="Chromosome 2R"/>
</dbReference>
<gene>
    <name evidence="2" type="primary">Dsim\GD11725</name>
    <name evidence="2" type="ORF">Dsim_GD11725</name>
</gene>
<reference evidence="2 3" key="1">
    <citation type="journal article" date="2007" name="Nature">
        <title>Evolution of genes and genomes on the Drosophila phylogeny.</title>
        <authorList>
            <consortium name="Drosophila 12 Genomes Consortium"/>
            <person name="Clark A.G."/>
            <person name="Eisen M.B."/>
            <person name="Smith D.R."/>
            <person name="Bergman C.M."/>
            <person name="Oliver B."/>
            <person name="Markow T.A."/>
            <person name="Kaufman T.C."/>
            <person name="Kellis M."/>
            <person name="Gelbart W."/>
            <person name="Iyer V.N."/>
            <person name="Pollard D.A."/>
            <person name="Sackton T.B."/>
            <person name="Larracuente A.M."/>
            <person name="Singh N.D."/>
            <person name="Abad J.P."/>
            <person name="Abt D.N."/>
            <person name="Adryan B."/>
            <person name="Aguade M."/>
            <person name="Akashi H."/>
            <person name="Anderson W.W."/>
            <person name="Aquadro C.F."/>
            <person name="Ardell D.H."/>
            <person name="Arguello R."/>
            <person name="Artieri C.G."/>
            <person name="Barbash D.A."/>
            <person name="Barker D."/>
            <person name="Barsanti P."/>
            <person name="Batterham P."/>
            <person name="Batzoglou S."/>
            <person name="Begun D."/>
            <person name="Bhutkar A."/>
            <person name="Blanco E."/>
            <person name="Bosak S.A."/>
            <person name="Bradley R.K."/>
            <person name="Brand A.D."/>
            <person name="Brent M.R."/>
            <person name="Brooks A.N."/>
            <person name="Brown R.H."/>
            <person name="Butlin R.K."/>
            <person name="Caggese C."/>
            <person name="Calvi B.R."/>
            <person name="Bernardo de Carvalho A."/>
            <person name="Caspi A."/>
            <person name="Castrezana S."/>
            <person name="Celniker S.E."/>
            <person name="Chang J.L."/>
            <person name="Chapple C."/>
            <person name="Chatterji S."/>
            <person name="Chinwalla A."/>
            <person name="Civetta A."/>
            <person name="Clifton S.W."/>
            <person name="Comeron J.M."/>
            <person name="Costello J.C."/>
            <person name="Coyne J.A."/>
            <person name="Daub J."/>
            <person name="David R.G."/>
            <person name="Delcher A.L."/>
            <person name="Delehaunty K."/>
            <person name="Do C.B."/>
            <person name="Ebling H."/>
            <person name="Edwards K."/>
            <person name="Eickbush T."/>
            <person name="Evans J.D."/>
            <person name="Filipski A."/>
            <person name="Findeiss S."/>
            <person name="Freyhult E."/>
            <person name="Fulton L."/>
            <person name="Fulton R."/>
            <person name="Garcia A.C."/>
            <person name="Gardiner A."/>
            <person name="Garfield D.A."/>
            <person name="Garvin B.E."/>
            <person name="Gibson G."/>
            <person name="Gilbert D."/>
            <person name="Gnerre S."/>
            <person name="Godfrey J."/>
            <person name="Good R."/>
            <person name="Gotea V."/>
            <person name="Gravely B."/>
            <person name="Greenberg A.J."/>
            <person name="Griffiths-Jones S."/>
            <person name="Gross S."/>
            <person name="Guigo R."/>
            <person name="Gustafson E.A."/>
            <person name="Haerty W."/>
            <person name="Hahn M.W."/>
            <person name="Halligan D.L."/>
            <person name="Halpern A.L."/>
            <person name="Halter G.M."/>
            <person name="Han M.V."/>
            <person name="Heger A."/>
            <person name="Hillier L."/>
            <person name="Hinrichs A.S."/>
            <person name="Holmes I."/>
            <person name="Hoskins R.A."/>
            <person name="Hubisz M.J."/>
            <person name="Hultmark D."/>
            <person name="Huntley M.A."/>
            <person name="Jaffe D.B."/>
            <person name="Jagadeeshan S."/>
            <person name="Jeck W.R."/>
            <person name="Johnson J."/>
            <person name="Jones C.D."/>
            <person name="Jordan W.C."/>
            <person name="Karpen G.H."/>
            <person name="Kataoka E."/>
            <person name="Keightley P.D."/>
            <person name="Kheradpour P."/>
            <person name="Kirkness E.F."/>
            <person name="Koerich L.B."/>
            <person name="Kristiansen K."/>
            <person name="Kudrna D."/>
            <person name="Kulathinal R.J."/>
            <person name="Kumar S."/>
            <person name="Kwok R."/>
            <person name="Lander E."/>
            <person name="Langley C.H."/>
            <person name="Lapoint R."/>
            <person name="Lazzaro B.P."/>
            <person name="Lee S.J."/>
            <person name="Levesque L."/>
            <person name="Li R."/>
            <person name="Lin C.F."/>
            <person name="Lin M.F."/>
            <person name="Lindblad-Toh K."/>
            <person name="Llopart A."/>
            <person name="Long M."/>
            <person name="Low L."/>
            <person name="Lozovsky E."/>
            <person name="Lu J."/>
            <person name="Luo M."/>
            <person name="Machado C.A."/>
            <person name="Makalowski W."/>
            <person name="Marzo M."/>
            <person name="Matsuda M."/>
            <person name="Matzkin L."/>
            <person name="McAllister B."/>
            <person name="McBride C.S."/>
            <person name="McKernan B."/>
            <person name="McKernan K."/>
            <person name="Mendez-Lago M."/>
            <person name="Minx P."/>
            <person name="Mollenhauer M.U."/>
            <person name="Montooth K."/>
            <person name="Mount S.M."/>
            <person name="Mu X."/>
            <person name="Myers E."/>
            <person name="Negre B."/>
            <person name="Newfeld S."/>
            <person name="Nielsen R."/>
            <person name="Noor M.A."/>
            <person name="O'Grady P."/>
            <person name="Pachter L."/>
            <person name="Papaceit M."/>
            <person name="Parisi M.J."/>
            <person name="Parisi M."/>
            <person name="Parts L."/>
            <person name="Pedersen J.S."/>
            <person name="Pesole G."/>
            <person name="Phillippy A.M."/>
            <person name="Ponting C.P."/>
            <person name="Pop M."/>
            <person name="Porcelli D."/>
            <person name="Powell J.R."/>
            <person name="Prohaska S."/>
            <person name="Pruitt K."/>
            <person name="Puig M."/>
            <person name="Quesneville H."/>
            <person name="Ram K.R."/>
            <person name="Rand D."/>
            <person name="Rasmussen M.D."/>
            <person name="Reed L.K."/>
            <person name="Reenan R."/>
            <person name="Reily A."/>
            <person name="Remington K.A."/>
            <person name="Rieger T.T."/>
            <person name="Ritchie M.G."/>
            <person name="Robin C."/>
            <person name="Rogers Y.H."/>
            <person name="Rohde C."/>
            <person name="Rozas J."/>
            <person name="Rubenfield M.J."/>
            <person name="Ruiz A."/>
            <person name="Russo S."/>
            <person name="Salzberg S.L."/>
            <person name="Sanchez-Gracia A."/>
            <person name="Saranga D.J."/>
            <person name="Sato H."/>
            <person name="Schaeffer S.W."/>
            <person name="Schatz M.C."/>
            <person name="Schlenke T."/>
            <person name="Schwartz R."/>
            <person name="Segarra C."/>
            <person name="Singh R.S."/>
            <person name="Sirot L."/>
            <person name="Sirota M."/>
            <person name="Sisneros N.B."/>
            <person name="Smith C.D."/>
            <person name="Smith T.F."/>
            <person name="Spieth J."/>
            <person name="Stage D.E."/>
            <person name="Stark A."/>
            <person name="Stephan W."/>
            <person name="Strausberg R.L."/>
            <person name="Strempel S."/>
            <person name="Sturgill D."/>
            <person name="Sutton G."/>
            <person name="Sutton G.G."/>
            <person name="Tao W."/>
            <person name="Teichmann S."/>
            <person name="Tobari Y.N."/>
            <person name="Tomimura Y."/>
            <person name="Tsolas J.M."/>
            <person name="Valente V.L."/>
            <person name="Venter E."/>
            <person name="Venter J.C."/>
            <person name="Vicario S."/>
            <person name="Vieira F.G."/>
            <person name="Vilella A.J."/>
            <person name="Villasante A."/>
            <person name="Walenz B."/>
            <person name="Wang J."/>
            <person name="Wasserman M."/>
            <person name="Watts T."/>
            <person name="Wilson D."/>
            <person name="Wilson R.K."/>
            <person name="Wing R.A."/>
            <person name="Wolfner M.F."/>
            <person name="Wong A."/>
            <person name="Wong G.K."/>
            <person name="Wu C.I."/>
            <person name="Wu G."/>
            <person name="Yamamoto D."/>
            <person name="Yang H.P."/>
            <person name="Yang S.P."/>
            <person name="Yorke J.A."/>
            <person name="Yoshida K."/>
            <person name="Zdobnov E."/>
            <person name="Zhang P."/>
            <person name="Zhang Y."/>
            <person name="Zimin A.V."/>
            <person name="Baldwin J."/>
            <person name="Abdouelleil A."/>
            <person name="Abdulkadir J."/>
            <person name="Abebe A."/>
            <person name="Abera B."/>
            <person name="Abreu J."/>
            <person name="Acer S.C."/>
            <person name="Aftuck L."/>
            <person name="Alexander A."/>
            <person name="An P."/>
            <person name="Anderson E."/>
            <person name="Anderson S."/>
            <person name="Arachi H."/>
            <person name="Azer M."/>
            <person name="Bachantsang P."/>
            <person name="Barry A."/>
            <person name="Bayul T."/>
            <person name="Berlin A."/>
            <person name="Bessette D."/>
            <person name="Bloom T."/>
            <person name="Blye J."/>
            <person name="Boguslavskiy L."/>
            <person name="Bonnet C."/>
            <person name="Boukhgalter B."/>
            <person name="Bourzgui I."/>
            <person name="Brown A."/>
            <person name="Cahill P."/>
            <person name="Channer S."/>
            <person name="Cheshatsang Y."/>
            <person name="Chuda L."/>
            <person name="Citroen M."/>
            <person name="Collymore A."/>
            <person name="Cooke P."/>
            <person name="Costello M."/>
            <person name="D'Aco K."/>
            <person name="Daza R."/>
            <person name="De Haan G."/>
            <person name="DeGray S."/>
            <person name="DeMaso C."/>
            <person name="Dhargay N."/>
            <person name="Dooley K."/>
            <person name="Dooley E."/>
            <person name="Doricent M."/>
            <person name="Dorje P."/>
            <person name="Dorjee K."/>
            <person name="Dupes A."/>
            <person name="Elong R."/>
            <person name="Falk J."/>
            <person name="Farina A."/>
            <person name="Faro S."/>
            <person name="Ferguson D."/>
            <person name="Fisher S."/>
            <person name="Foley C.D."/>
            <person name="Franke A."/>
            <person name="Friedrich D."/>
            <person name="Gadbois L."/>
            <person name="Gearin G."/>
            <person name="Gearin C.R."/>
            <person name="Giannoukos G."/>
            <person name="Goode T."/>
            <person name="Graham J."/>
            <person name="Grandbois E."/>
            <person name="Grewal S."/>
            <person name="Gyaltsen K."/>
            <person name="Hafez N."/>
            <person name="Hagos B."/>
            <person name="Hall J."/>
            <person name="Henson C."/>
            <person name="Hollinger A."/>
            <person name="Honan T."/>
            <person name="Huard M.D."/>
            <person name="Hughes L."/>
            <person name="Hurhula B."/>
            <person name="Husby M.E."/>
            <person name="Kamat A."/>
            <person name="Kanga B."/>
            <person name="Kashin S."/>
            <person name="Khazanovich D."/>
            <person name="Kisner P."/>
            <person name="Lance K."/>
            <person name="Lara M."/>
            <person name="Lee W."/>
            <person name="Lennon N."/>
            <person name="Letendre F."/>
            <person name="LeVine R."/>
            <person name="Lipovsky A."/>
            <person name="Liu X."/>
            <person name="Liu J."/>
            <person name="Liu S."/>
            <person name="Lokyitsang T."/>
            <person name="Lokyitsang Y."/>
            <person name="Lubonja R."/>
            <person name="Lui A."/>
            <person name="MacDonald P."/>
            <person name="Magnisalis V."/>
            <person name="Maru K."/>
            <person name="Matthews C."/>
            <person name="McCusker W."/>
            <person name="McDonough S."/>
            <person name="Mehta T."/>
            <person name="Meldrim J."/>
            <person name="Meneus L."/>
            <person name="Mihai O."/>
            <person name="Mihalev A."/>
            <person name="Mihova T."/>
            <person name="Mittelman R."/>
            <person name="Mlenga V."/>
            <person name="Montmayeur A."/>
            <person name="Mulrain L."/>
            <person name="Navidi A."/>
            <person name="Naylor J."/>
            <person name="Negash T."/>
            <person name="Nguyen T."/>
            <person name="Nguyen N."/>
            <person name="Nicol R."/>
            <person name="Norbu C."/>
            <person name="Norbu N."/>
            <person name="Novod N."/>
            <person name="O'Neill B."/>
            <person name="Osman S."/>
            <person name="Markiewicz E."/>
            <person name="Oyono O.L."/>
            <person name="Patti C."/>
            <person name="Phunkhang P."/>
            <person name="Pierre F."/>
            <person name="Priest M."/>
            <person name="Raghuraman S."/>
            <person name="Rege F."/>
            <person name="Reyes R."/>
            <person name="Rise C."/>
            <person name="Rogov P."/>
            <person name="Ross K."/>
            <person name="Ryan E."/>
            <person name="Settipalli S."/>
            <person name="Shea T."/>
            <person name="Sherpa N."/>
            <person name="Shi L."/>
            <person name="Shih D."/>
            <person name="Sparrow T."/>
            <person name="Spaulding J."/>
            <person name="Stalker J."/>
            <person name="Stange-Thomann N."/>
            <person name="Stavropoulos S."/>
            <person name="Stone C."/>
            <person name="Strader C."/>
            <person name="Tesfaye S."/>
            <person name="Thomson T."/>
            <person name="Thoulutsang Y."/>
            <person name="Thoulutsang D."/>
            <person name="Topham K."/>
            <person name="Topping I."/>
            <person name="Tsamla T."/>
            <person name="Vassiliev H."/>
            <person name="Vo A."/>
            <person name="Wangchuk T."/>
            <person name="Wangdi T."/>
            <person name="Weiand M."/>
            <person name="Wilkinson J."/>
            <person name="Wilson A."/>
            <person name="Yadav S."/>
            <person name="Young G."/>
            <person name="Yu Q."/>
            <person name="Zembek L."/>
            <person name="Zhong D."/>
            <person name="Zimmer A."/>
            <person name="Zwirko Z."/>
            <person name="Jaffe D.B."/>
            <person name="Alvarez P."/>
            <person name="Brockman W."/>
            <person name="Butler J."/>
            <person name="Chin C."/>
            <person name="Gnerre S."/>
            <person name="Grabherr M."/>
            <person name="Kleber M."/>
            <person name="Mauceli E."/>
            <person name="MacCallum I."/>
        </authorList>
    </citation>
    <scope>NUCLEOTIDE SEQUENCE [LARGE SCALE GENOMIC DNA]</scope>
    <source>
        <strain evidence="3">white501</strain>
    </source>
</reference>
<accession>B4QI33</accession>
<dbReference type="EMBL" id="CM000362">
    <property type="protein sequence ID" value="EDX08287.1"/>
    <property type="molecule type" value="Genomic_DNA"/>
</dbReference>
<protein>
    <submittedName>
        <fullName evidence="2">GD11725</fullName>
    </submittedName>
</protein>
<evidence type="ECO:0000313" key="3">
    <source>
        <dbReference type="Proteomes" id="UP000000304"/>
    </source>
</evidence>
<dbReference type="HOGENOM" id="CLU_1715201_0_0_1"/>
<feature type="region of interest" description="Disordered" evidence="1">
    <location>
        <begin position="1"/>
        <end position="22"/>
    </location>
</feature>
<feature type="region of interest" description="Disordered" evidence="1">
    <location>
        <begin position="95"/>
        <end position="153"/>
    </location>
</feature>
<dbReference type="OrthoDB" id="10009287at2759"/>
<organism evidence="2 3">
    <name type="scientific">Drosophila simulans</name>
    <name type="common">Fruit fly</name>
    <dbReference type="NCBI Taxonomy" id="7240"/>
    <lineage>
        <taxon>Eukaryota</taxon>
        <taxon>Metazoa</taxon>
        <taxon>Ecdysozoa</taxon>
        <taxon>Arthropoda</taxon>
        <taxon>Hexapoda</taxon>
        <taxon>Insecta</taxon>
        <taxon>Pterygota</taxon>
        <taxon>Neoptera</taxon>
        <taxon>Endopterygota</taxon>
        <taxon>Diptera</taxon>
        <taxon>Brachycera</taxon>
        <taxon>Muscomorpha</taxon>
        <taxon>Ephydroidea</taxon>
        <taxon>Drosophilidae</taxon>
        <taxon>Drosophila</taxon>
        <taxon>Sophophora</taxon>
    </lineage>
</organism>
<evidence type="ECO:0000256" key="1">
    <source>
        <dbReference type="SAM" id="MobiDB-lite"/>
    </source>
</evidence>
<dbReference type="PhylomeDB" id="B4QI33"/>
<evidence type="ECO:0000313" key="2">
    <source>
        <dbReference type="EMBL" id="EDX08287.1"/>
    </source>
</evidence>
<proteinExistence type="predicted"/>
<keyword evidence="3" id="KW-1185">Reference proteome</keyword>
<sequence length="153" mass="16915">MPLDTYALTTAPSGHGRGLQNSHSADELFRGQDTMDSTDNWLPRASSLSSIESYTETIYEPRTETRRLIIREVSEEAELDDEPLGDAGAARIRDLPVRKAQPRRAASTAKAAGKRGQKQNDVEGAKSSSSTINVIRSRRKLREPTPDVDVETY</sequence>
<dbReference type="OMA" id="RCGMVIE"/>